<proteinExistence type="predicted"/>
<organism evidence="7">
    <name type="scientific">Chlamydomonas chlamydogama</name>
    <dbReference type="NCBI Taxonomy" id="225041"/>
    <lineage>
        <taxon>Eukaryota</taxon>
        <taxon>Viridiplantae</taxon>
        <taxon>Chlorophyta</taxon>
        <taxon>core chlorophytes</taxon>
        <taxon>Chlorophyceae</taxon>
        <taxon>CS clade</taxon>
        <taxon>Chlamydomonadales</taxon>
        <taxon>Chlamydomonadaceae</taxon>
        <taxon>Chlamydomonas</taxon>
    </lineage>
</organism>
<dbReference type="GO" id="GO:0061630">
    <property type="term" value="F:ubiquitin protein ligase activity"/>
    <property type="evidence" value="ECO:0007669"/>
    <property type="project" value="InterPro"/>
</dbReference>
<feature type="compositionally biased region" description="Polar residues" evidence="5">
    <location>
        <begin position="133"/>
        <end position="144"/>
    </location>
</feature>
<dbReference type="InterPro" id="IPR017907">
    <property type="entry name" value="Znf_RING_CS"/>
</dbReference>
<feature type="region of interest" description="Disordered" evidence="5">
    <location>
        <begin position="117"/>
        <end position="145"/>
    </location>
</feature>
<dbReference type="Pfam" id="PF13445">
    <property type="entry name" value="zf-RING_UBOX"/>
    <property type="match status" value="1"/>
</dbReference>
<keyword evidence="3" id="KW-0862">Zinc</keyword>
<evidence type="ECO:0000256" key="4">
    <source>
        <dbReference type="PROSITE-ProRule" id="PRU00175"/>
    </source>
</evidence>
<evidence type="ECO:0000256" key="3">
    <source>
        <dbReference type="ARBA" id="ARBA00022833"/>
    </source>
</evidence>
<evidence type="ECO:0000256" key="1">
    <source>
        <dbReference type="ARBA" id="ARBA00022723"/>
    </source>
</evidence>
<protein>
    <recommendedName>
        <fullName evidence="6">RING-type domain-containing protein</fullName>
    </recommendedName>
</protein>
<feature type="compositionally biased region" description="Acidic residues" evidence="5">
    <location>
        <begin position="297"/>
        <end position="312"/>
    </location>
</feature>
<dbReference type="SMART" id="SM00184">
    <property type="entry name" value="RING"/>
    <property type="match status" value="1"/>
</dbReference>
<name>A0A7S2QTK4_9CHLO</name>
<feature type="domain" description="RING-type" evidence="6">
    <location>
        <begin position="23"/>
        <end position="67"/>
    </location>
</feature>
<sequence length="423" mass="44124">MGELEELSGRIPQVQDLAESLTCHICYELFTGPVLLPCGHSFCSGCVRQNFDFKTNLNQPTVCPNCRAPTDPAHLKASVSLREAVRALKQLSPILKSLVQDAERGAACGNATLVEVPDAEDSTQPEPEAQAHARQQSKAPTAMQTARIRCVDPRAGPAQVVTSGAACLSSPDPIPVHGARSGHMDASVISASVSADEDDEPVSGSRGSGRGTSAAARDQLGGQQQGQERIDLCSSSDDEFQQQGGRQQRQAQGAGAQPATGSGRPLLRSRSRSSSVEVVPASAARGGGQAAQRDEASSEEGDDGGGEDDKDYEPDGERPAKRQRRSSSGRAASGSGAGTGEAGQEAPAAAAAAAGPSRSPRSGLVVPDGYVLCPVCSCTIRAAFCEHHVEACLQKQDRLQQQQQQGRTTEQPGQSKTTSSHWP</sequence>
<reference evidence="7" key="1">
    <citation type="submission" date="2021-01" db="EMBL/GenBank/DDBJ databases">
        <authorList>
            <person name="Corre E."/>
            <person name="Pelletier E."/>
            <person name="Niang G."/>
            <person name="Scheremetjew M."/>
            <person name="Finn R."/>
            <person name="Kale V."/>
            <person name="Holt S."/>
            <person name="Cochrane G."/>
            <person name="Meng A."/>
            <person name="Brown T."/>
            <person name="Cohen L."/>
        </authorList>
    </citation>
    <scope>NUCLEOTIDE SEQUENCE</scope>
    <source>
        <strain evidence="7">SAG 11-48b</strain>
    </source>
</reference>
<evidence type="ECO:0000259" key="6">
    <source>
        <dbReference type="PROSITE" id="PS50089"/>
    </source>
</evidence>
<dbReference type="InterPro" id="IPR001841">
    <property type="entry name" value="Znf_RING"/>
</dbReference>
<evidence type="ECO:0000256" key="5">
    <source>
        <dbReference type="SAM" id="MobiDB-lite"/>
    </source>
</evidence>
<dbReference type="EMBL" id="HBHD01000990">
    <property type="protein sequence ID" value="CAD9651649.1"/>
    <property type="molecule type" value="Transcribed_RNA"/>
</dbReference>
<dbReference type="PROSITE" id="PS00518">
    <property type="entry name" value="ZF_RING_1"/>
    <property type="match status" value="1"/>
</dbReference>
<dbReference type="GO" id="GO:0006513">
    <property type="term" value="P:protein monoubiquitination"/>
    <property type="evidence" value="ECO:0007669"/>
    <property type="project" value="InterPro"/>
</dbReference>
<dbReference type="GO" id="GO:0006301">
    <property type="term" value="P:DNA damage tolerance"/>
    <property type="evidence" value="ECO:0007669"/>
    <property type="project" value="InterPro"/>
</dbReference>
<feature type="region of interest" description="Disordered" evidence="5">
    <location>
        <begin position="191"/>
        <end position="362"/>
    </location>
</feature>
<dbReference type="GO" id="GO:0005634">
    <property type="term" value="C:nucleus"/>
    <property type="evidence" value="ECO:0007669"/>
    <property type="project" value="TreeGrafter"/>
</dbReference>
<dbReference type="GO" id="GO:0008270">
    <property type="term" value="F:zinc ion binding"/>
    <property type="evidence" value="ECO:0007669"/>
    <property type="project" value="UniProtKB-KW"/>
</dbReference>
<dbReference type="GO" id="GO:0003697">
    <property type="term" value="F:single-stranded DNA binding"/>
    <property type="evidence" value="ECO:0007669"/>
    <property type="project" value="InterPro"/>
</dbReference>
<dbReference type="InterPro" id="IPR039577">
    <property type="entry name" value="Rad18"/>
</dbReference>
<keyword evidence="2 4" id="KW-0863">Zinc-finger</keyword>
<feature type="compositionally biased region" description="Low complexity" evidence="5">
    <location>
        <begin position="241"/>
        <end position="284"/>
    </location>
</feature>
<dbReference type="InterPro" id="IPR013083">
    <property type="entry name" value="Znf_RING/FYVE/PHD"/>
</dbReference>
<evidence type="ECO:0000313" key="7">
    <source>
        <dbReference type="EMBL" id="CAD9651649.1"/>
    </source>
</evidence>
<dbReference type="SUPFAM" id="SSF57850">
    <property type="entry name" value="RING/U-box"/>
    <property type="match status" value="1"/>
</dbReference>
<dbReference type="InterPro" id="IPR027370">
    <property type="entry name" value="Znf-RING_euk"/>
</dbReference>
<gene>
    <name evidence="7" type="ORF">CCHL1392_LOCUS531</name>
</gene>
<dbReference type="PANTHER" id="PTHR14134:SF2">
    <property type="entry name" value="E3 UBIQUITIN-PROTEIN LIGASE RAD18"/>
    <property type="match status" value="1"/>
</dbReference>
<feature type="region of interest" description="Disordered" evidence="5">
    <location>
        <begin position="397"/>
        <end position="423"/>
    </location>
</feature>
<dbReference type="AlphaFoldDB" id="A0A7S2QTK4"/>
<feature type="compositionally biased region" description="Low complexity" evidence="5">
    <location>
        <begin position="342"/>
        <end position="362"/>
    </location>
</feature>
<keyword evidence="1" id="KW-0479">Metal-binding</keyword>
<accession>A0A7S2QTK4</accession>
<feature type="compositionally biased region" description="Low complexity" evidence="5">
    <location>
        <begin position="399"/>
        <end position="414"/>
    </location>
</feature>
<dbReference type="GO" id="GO:0097505">
    <property type="term" value="C:Rad6-Rad18 complex"/>
    <property type="evidence" value="ECO:0007669"/>
    <property type="project" value="TreeGrafter"/>
</dbReference>
<evidence type="ECO:0000256" key="2">
    <source>
        <dbReference type="ARBA" id="ARBA00022771"/>
    </source>
</evidence>
<dbReference type="PANTHER" id="PTHR14134">
    <property type="entry name" value="E3 UBIQUITIN-PROTEIN LIGASE RAD18"/>
    <property type="match status" value="1"/>
</dbReference>
<dbReference type="PROSITE" id="PS50089">
    <property type="entry name" value="ZF_RING_2"/>
    <property type="match status" value="1"/>
</dbReference>
<dbReference type="Gene3D" id="3.30.40.10">
    <property type="entry name" value="Zinc/RING finger domain, C3HC4 (zinc finger)"/>
    <property type="match status" value="1"/>
</dbReference>